<dbReference type="EMBL" id="CACVBM020001085">
    <property type="protein sequence ID" value="CAA7029789.1"/>
    <property type="molecule type" value="Genomic_DNA"/>
</dbReference>
<reference evidence="3" key="1">
    <citation type="submission" date="2020-01" db="EMBL/GenBank/DDBJ databases">
        <authorList>
            <person name="Mishra B."/>
        </authorList>
    </citation>
    <scope>NUCLEOTIDE SEQUENCE [LARGE SCALE GENOMIC DNA]</scope>
</reference>
<sequence length="149" mass="17263">MSLSRGVLLIFRNAAYRPSCLWANYLSSSSFSSSFGIRATNKELNQMIRSGYIGEAREIFEKLESRNTVTWSTMISGYVKRREMTQARKLFDEMTERDVVTWNAMISGYVSCGGVRFLEEARKLFDEMPLRDFFAWNTMISLDMRRMGG</sequence>
<dbReference type="InterPro" id="IPR046960">
    <property type="entry name" value="PPR_At4g14850-like_plant"/>
</dbReference>
<dbReference type="GO" id="GO:0009451">
    <property type="term" value="P:RNA modification"/>
    <property type="evidence" value="ECO:0007669"/>
    <property type="project" value="InterPro"/>
</dbReference>
<dbReference type="InterPro" id="IPR002885">
    <property type="entry name" value="PPR_rpt"/>
</dbReference>
<dbReference type="Pfam" id="PF13041">
    <property type="entry name" value="PPR_2"/>
    <property type="match status" value="1"/>
</dbReference>
<dbReference type="Pfam" id="PF01535">
    <property type="entry name" value="PPR"/>
    <property type="match status" value="1"/>
</dbReference>
<dbReference type="OrthoDB" id="1937829at2759"/>
<dbReference type="InterPro" id="IPR011990">
    <property type="entry name" value="TPR-like_helical_dom_sf"/>
</dbReference>
<evidence type="ECO:0000313" key="4">
    <source>
        <dbReference type="Proteomes" id="UP000467841"/>
    </source>
</evidence>
<dbReference type="AlphaFoldDB" id="A0A6D2IL66"/>
<evidence type="ECO:0000256" key="2">
    <source>
        <dbReference type="PROSITE-ProRule" id="PRU00708"/>
    </source>
</evidence>
<gene>
    <name evidence="3" type="ORF">MERR_LOCUS17024</name>
</gene>
<evidence type="ECO:0008006" key="5">
    <source>
        <dbReference type="Google" id="ProtNLM"/>
    </source>
</evidence>
<protein>
    <recommendedName>
        <fullName evidence="5">Pentacotripeptide-repeat region of PRORP domain-containing protein</fullName>
    </recommendedName>
</protein>
<evidence type="ECO:0000256" key="1">
    <source>
        <dbReference type="ARBA" id="ARBA00022737"/>
    </source>
</evidence>
<dbReference type="PROSITE" id="PS51375">
    <property type="entry name" value="PPR"/>
    <property type="match status" value="1"/>
</dbReference>
<dbReference type="GO" id="GO:0003723">
    <property type="term" value="F:RNA binding"/>
    <property type="evidence" value="ECO:0007669"/>
    <property type="project" value="InterPro"/>
</dbReference>
<dbReference type="NCBIfam" id="TIGR00756">
    <property type="entry name" value="PPR"/>
    <property type="match status" value="2"/>
</dbReference>
<keyword evidence="4" id="KW-1185">Reference proteome</keyword>
<evidence type="ECO:0000313" key="3">
    <source>
        <dbReference type="EMBL" id="CAA7029789.1"/>
    </source>
</evidence>
<dbReference type="PANTHER" id="PTHR47926">
    <property type="entry name" value="PENTATRICOPEPTIDE REPEAT-CONTAINING PROTEIN"/>
    <property type="match status" value="1"/>
</dbReference>
<comment type="caution">
    <text evidence="3">The sequence shown here is derived from an EMBL/GenBank/DDBJ whole genome shotgun (WGS) entry which is preliminary data.</text>
</comment>
<dbReference type="FunFam" id="1.25.40.10:FF:003310">
    <property type="entry name" value="Pentatricopeptide repeat-containing protein At1g62260, mitochondrial"/>
    <property type="match status" value="1"/>
</dbReference>
<feature type="repeat" description="PPR" evidence="2">
    <location>
        <begin position="67"/>
        <end position="101"/>
    </location>
</feature>
<accession>A0A6D2IL66</accession>
<organism evidence="3 4">
    <name type="scientific">Microthlaspi erraticum</name>
    <dbReference type="NCBI Taxonomy" id="1685480"/>
    <lineage>
        <taxon>Eukaryota</taxon>
        <taxon>Viridiplantae</taxon>
        <taxon>Streptophyta</taxon>
        <taxon>Embryophyta</taxon>
        <taxon>Tracheophyta</taxon>
        <taxon>Spermatophyta</taxon>
        <taxon>Magnoliopsida</taxon>
        <taxon>eudicotyledons</taxon>
        <taxon>Gunneridae</taxon>
        <taxon>Pentapetalae</taxon>
        <taxon>rosids</taxon>
        <taxon>malvids</taxon>
        <taxon>Brassicales</taxon>
        <taxon>Brassicaceae</taxon>
        <taxon>Coluteocarpeae</taxon>
        <taxon>Microthlaspi</taxon>
    </lineage>
</organism>
<dbReference type="PANTHER" id="PTHR47926:SF452">
    <property type="entry name" value="PENTATRICOPEPTIDE REPEAT-CONTAINING PROTEIN"/>
    <property type="match status" value="1"/>
</dbReference>
<proteinExistence type="predicted"/>
<dbReference type="Proteomes" id="UP000467841">
    <property type="component" value="Unassembled WGS sequence"/>
</dbReference>
<dbReference type="Gene3D" id="1.25.40.10">
    <property type="entry name" value="Tetratricopeptide repeat domain"/>
    <property type="match status" value="1"/>
</dbReference>
<keyword evidence="1" id="KW-0677">Repeat</keyword>
<name>A0A6D2IL66_9BRAS</name>